<evidence type="ECO:0000313" key="3">
    <source>
        <dbReference type="EMBL" id="KRZ40301.1"/>
    </source>
</evidence>
<gene>
    <name evidence="1" type="ORF">T4A_11751</name>
    <name evidence="2" type="ORF">T4B_5437</name>
    <name evidence="3" type="ORF">T4C_3836</name>
</gene>
<proteinExistence type="predicted"/>
<organism evidence="3 6">
    <name type="scientific">Trichinella pseudospiralis</name>
    <name type="common">Parasitic roundworm</name>
    <dbReference type="NCBI Taxonomy" id="6337"/>
    <lineage>
        <taxon>Eukaryota</taxon>
        <taxon>Metazoa</taxon>
        <taxon>Ecdysozoa</taxon>
        <taxon>Nematoda</taxon>
        <taxon>Enoplea</taxon>
        <taxon>Dorylaimia</taxon>
        <taxon>Trichinellida</taxon>
        <taxon>Trichinellidae</taxon>
        <taxon>Trichinella</taxon>
    </lineage>
</organism>
<reference evidence="4 5" key="1">
    <citation type="submission" date="2015-01" db="EMBL/GenBank/DDBJ databases">
        <title>Evolution of Trichinella species and genotypes.</title>
        <authorList>
            <person name="Korhonen P.K."/>
            <person name="Edoardo P."/>
            <person name="Giuseppe L.R."/>
            <person name="Gasser R.B."/>
        </authorList>
    </citation>
    <scope>NUCLEOTIDE SEQUENCE [LARGE SCALE GENOMIC DNA]</scope>
    <source>
        <strain evidence="1">ISS13</strain>
        <strain evidence="3">ISS176</strain>
        <strain evidence="2">ISS588</strain>
    </source>
</reference>
<dbReference type="EMBL" id="JYDR01000068">
    <property type="protein sequence ID" value="KRY70725.1"/>
    <property type="molecule type" value="Genomic_DNA"/>
</dbReference>
<evidence type="ECO:0000313" key="4">
    <source>
        <dbReference type="Proteomes" id="UP000054632"/>
    </source>
</evidence>
<evidence type="ECO:0000313" key="1">
    <source>
        <dbReference type="EMBL" id="KRY70725.1"/>
    </source>
</evidence>
<protein>
    <submittedName>
        <fullName evidence="3">Uncharacterized protein</fullName>
    </submittedName>
</protein>
<comment type="caution">
    <text evidence="3">The sequence shown here is derived from an EMBL/GenBank/DDBJ whole genome shotgun (WGS) entry which is preliminary data.</text>
</comment>
<evidence type="ECO:0000313" key="6">
    <source>
        <dbReference type="Proteomes" id="UP000054826"/>
    </source>
</evidence>
<dbReference type="Proteomes" id="UP000054805">
    <property type="component" value="Unassembled WGS sequence"/>
</dbReference>
<dbReference type="AlphaFoldDB" id="A0A0V1JZC7"/>
<dbReference type="Proteomes" id="UP000054632">
    <property type="component" value="Unassembled WGS sequence"/>
</dbReference>
<dbReference type="EMBL" id="JYDV01000028">
    <property type="protein sequence ID" value="KRZ40301.1"/>
    <property type="molecule type" value="Genomic_DNA"/>
</dbReference>
<name>A0A0V1JZC7_TRIPS</name>
<accession>A0A0V1JZC7</accession>
<dbReference type="Proteomes" id="UP000054826">
    <property type="component" value="Unassembled WGS sequence"/>
</dbReference>
<sequence>MQNTIFNNKLHGAAQSMTRGLHTICDEILSDSTVDLTSRWKRKGFFELLPRERPEIEELWTQDVLNVQKHISLRKHFFSTKCIQSKYRCSLKDKSHSNFLQLATTSIEVEIATQVKESELSQSSY</sequence>
<keyword evidence="5" id="KW-1185">Reference proteome</keyword>
<evidence type="ECO:0000313" key="2">
    <source>
        <dbReference type="EMBL" id="KRZ09660.1"/>
    </source>
</evidence>
<dbReference type="EMBL" id="JYDS01000376">
    <property type="protein sequence ID" value="KRZ09660.1"/>
    <property type="molecule type" value="Genomic_DNA"/>
</dbReference>
<evidence type="ECO:0000313" key="5">
    <source>
        <dbReference type="Proteomes" id="UP000054805"/>
    </source>
</evidence>